<dbReference type="HOGENOM" id="CLU_2524513_0_0_5"/>
<feature type="domain" description="C-type lysozyme inhibitor" evidence="5">
    <location>
        <begin position="6"/>
        <end position="49"/>
    </location>
</feature>
<evidence type="ECO:0000259" key="5">
    <source>
        <dbReference type="Pfam" id="PF09864"/>
    </source>
</evidence>
<dbReference type="SUPFAM" id="SSF141488">
    <property type="entry name" value="YdhA-like"/>
    <property type="match status" value="1"/>
</dbReference>
<evidence type="ECO:0000256" key="3">
    <source>
        <dbReference type="ARBA" id="ARBA00023139"/>
    </source>
</evidence>
<dbReference type="InterPro" id="IPR036328">
    <property type="entry name" value="MliC_sf"/>
</dbReference>
<evidence type="ECO:0000256" key="2">
    <source>
        <dbReference type="ARBA" id="ARBA00023136"/>
    </source>
</evidence>
<reference evidence="7" key="1">
    <citation type="submission" date="2006-12" db="EMBL/GenBank/DDBJ databases">
        <title>Complete sequence of chromosome 1 of Paracoccus denitrificans PD1222.</title>
        <authorList>
            <person name="Copeland A."/>
            <person name="Lucas S."/>
            <person name="Lapidus A."/>
            <person name="Barry K."/>
            <person name="Detter J.C."/>
            <person name="Glavina del Rio T."/>
            <person name="Hammon N."/>
            <person name="Israni S."/>
            <person name="Dalin E."/>
            <person name="Tice H."/>
            <person name="Pitluck S."/>
            <person name="Munk A.C."/>
            <person name="Brettin T."/>
            <person name="Bruce D."/>
            <person name="Han C."/>
            <person name="Tapia R."/>
            <person name="Gilna P."/>
            <person name="Schmutz J."/>
            <person name="Larimer F."/>
            <person name="Land M."/>
            <person name="Hauser L."/>
            <person name="Kyrpides N."/>
            <person name="Lykidis A."/>
            <person name="Spiro S."/>
            <person name="Richardson D.J."/>
            <person name="Moir J.W.B."/>
            <person name="Ferguson S.J."/>
            <person name="van Spanning R.J.M."/>
            <person name="Richardson P."/>
        </authorList>
    </citation>
    <scope>NUCLEOTIDE SEQUENCE [LARGE SCALE GENOMIC DNA]</scope>
    <source>
        <strain evidence="7">Pd 1222</strain>
    </source>
</reference>
<evidence type="ECO:0000256" key="1">
    <source>
        <dbReference type="ARBA" id="ARBA00022729"/>
    </source>
</evidence>
<evidence type="ECO:0000256" key="4">
    <source>
        <dbReference type="ARBA" id="ARBA00023288"/>
    </source>
</evidence>
<organism evidence="6 7">
    <name type="scientific">Paracoccus denitrificans (strain Pd 1222)</name>
    <dbReference type="NCBI Taxonomy" id="318586"/>
    <lineage>
        <taxon>Bacteria</taxon>
        <taxon>Pseudomonadati</taxon>
        <taxon>Pseudomonadota</taxon>
        <taxon>Alphaproteobacteria</taxon>
        <taxon>Rhodobacterales</taxon>
        <taxon>Paracoccaceae</taxon>
        <taxon>Paracoccus</taxon>
    </lineage>
</organism>
<keyword evidence="4" id="KW-0449">Lipoprotein</keyword>
<keyword evidence="2" id="KW-0472">Membrane</keyword>
<proteinExistence type="predicted"/>
<dbReference type="KEGG" id="pde:Pden_0084"/>
<dbReference type="Proteomes" id="UP000000361">
    <property type="component" value="Chromosome 1"/>
</dbReference>
<evidence type="ECO:0000313" key="6">
    <source>
        <dbReference type="EMBL" id="ABL68201.1"/>
    </source>
</evidence>
<evidence type="ECO:0000313" key="7">
    <source>
        <dbReference type="Proteomes" id="UP000000361"/>
    </source>
</evidence>
<sequence length="84" mass="8877">MKAGANSFAPMEIDREERSFVNAVSGSGARYVSGELVWWTKGNNATLESALDGAARRNASRDLAIPTRGRAVRSGPGQPGAFPI</sequence>
<keyword evidence="1" id="KW-0732">Signal</keyword>
<dbReference type="EnsemblBacteria" id="ABL68201">
    <property type="protein sequence ID" value="ABL68201"/>
    <property type="gene ID" value="Pden_0084"/>
</dbReference>
<keyword evidence="3" id="KW-0564">Palmitate</keyword>
<dbReference type="eggNOG" id="COG3895">
    <property type="taxonomic scope" value="Bacteria"/>
</dbReference>
<gene>
    <name evidence="6" type="ordered locus">Pden_0084</name>
</gene>
<accession>A1AY57</accession>
<protein>
    <recommendedName>
        <fullName evidence="5">C-type lysozyme inhibitor domain-containing protein</fullName>
    </recommendedName>
</protein>
<dbReference type="OrthoDB" id="120729at2"/>
<keyword evidence="7" id="KW-1185">Reference proteome</keyword>
<dbReference type="Gene3D" id="2.40.128.200">
    <property type="match status" value="1"/>
</dbReference>
<name>A1AY57_PARDP</name>
<dbReference type="EMBL" id="CP000489">
    <property type="protein sequence ID" value="ABL68201.1"/>
    <property type="molecule type" value="Genomic_DNA"/>
</dbReference>
<dbReference type="InterPro" id="IPR018660">
    <property type="entry name" value="MliC"/>
</dbReference>
<dbReference type="AlphaFoldDB" id="A1AY57"/>
<dbReference type="Pfam" id="PF09864">
    <property type="entry name" value="MliC"/>
    <property type="match status" value="1"/>
</dbReference>